<name>A0A1Y0HLU8_9BACT</name>
<dbReference type="EMBL" id="CP021416">
    <property type="protein sequence ID" value="ARU48315.1"/>
    <property type="molecule type" value="Genomic_DNA"/>
</dbReference>
<sequence>MGGWSGVGGSVKPVVDTQPSTPSTIPSVEVPSGSSTPVNNSNFKPISLPSSKQYAMTSLESALAMAKVPAKYQLAIQLFGQASELLLSYLSTAPEEEKEEIKKKQQEVENLKYTLENKIKLQEDLDRQKEAVTPPVVGETLPAVLKQNTKSLVESVGTLTSTFGSKFDVFNDYMYGLLKYMDIATGFMDKTYTLTKELADNAKKKEEDNTMQVGDSKMSPAEVEARKNLQMLKAYEFKNTPVSNQVLESDSVVGFTPLEIEASHRSFEVEAKVYAKTPTQVKDIDENVLFDMSPREASLVKNAVTAINQTDEKNLELDDYDIDLFSPIDISSIFGYDSSVDIMSEFITRMGGRPT</sequence>
<feature type="compositionally biased region" description="Polar residues" evidence="1">
    <location>
        <begin position="17"/>
        <end position="47"/>
    </location>
</feature>
<evidence type="ECO:0000313" key="3">
    <source>
        <dbReference type="Proteomes" id="UP000196005"/>
    </source>
</evidence>
<proteinExistence type="predicted"/>
<feature type="region of interest" description="Disordered" evidence="1">
    <location>
        <begin position="1"/>
        <end position="47"/>
    </location>
</feature>
<dbReference type="AlphaFoldDB" id="A0A1Y0HLU8"/>
<dbReference type="Proteomes" id="UP000196005">
    <property type="component" value="Chromosome"/>
</dbReference>
<reference evidence="3" key="1">
    <citation type="submission" date="2017-05" db="EMBL/GenBank/DDBJ databases">
        <title>Dechlorination kinetics govern the competition between two new strains of the genus Sulfurospirillum.</title>
        <authorList>
            <person name="Buttet G.F."/>
            <person name="Murray A.M."/>
            <person name="Goris T."/>
            <person name="Burion M."/>
            <person name="Lin B."/>
            <person name="Rolle M."/>
            <person name="Maillard J."/>
        </authorList>
    </citation>
    <scope>NUCLEOTIDE SEQUENCE [LARGE SCALE GENOMIC DNA]</scope>
    <source>
        <strain evidence="3">SL2-1</strain>
    </source>
</reference>
<organism evidence="2 3">
    <name type="scientific">Sulfurospirillum diekertiae</name>
    <dbReference type="NCBI Taxonomy" id="1854492"/>
    <lineage>
        <taxon>Bacteria</taxon>
        <taxon>Pseudomonadati</taxon>
        <taxon>Campylobacterota</taxon>
        <taxon>Epsilonproteobacteria</taxon>
        <taxon>Campylobacterales</taxon>
        <taxon>Sulfurospirillaceae</taxon>
        <taxon>Sulfurospirillum</taxon>
    </lineage>
</organism>
<keyword evidence="3" id="KW-1185">Reference proteome</keyword>
<evidence type="ECO:0000313" key="2">
    <source>
        <dbReference type="EMBL" id="ARU48315.1"/>
    </source>
</evidence>
<dbReference type="RefSeq" id="WP_087438293.1">
    <property type="nucleotide sequence ID" value="NZ_CP021416.1"/>
</dbReference>
<protein>
    <submittedName>
        <fullName evidence="2">Uncharacterized protein</fullName>
    </submittedName>
</protein>
<gene>
    <name evidence="2" type="ORF">Sdiek1_1149</name>
</gene>
<dbReference type="KEGG" id="suls:Sdiek1_1149"/>
<evidence type="ECO:0000256" key="1">
    <source>
        <dbReference type="SAM" id="MobiDB-lite"/>
    </source>
</evidence>
<dbReference type="OrthoDB" id="10007551at2"/>
<accession>A0A1Y0HLU8</accession>